<dbReference type="CDD" id="cd00063">
    <property type="entry name" value="FN3"/>
    <property type="match status" value="4"/>
</dbReference>
<feature type="chain" id="PRO_5042902944" description="Fibronectin type-III domain-containing protein" evidence="7">
    <location>
        <begin position="22"/>
        <end position="4293"/>
    </location>
</feature>
<dbReference type="InterPro" id="IPR059100">
    <property type="entry name" value="TSP3_bac"/>
</dbReference>
<dbReference type="Pfam" id="PF18884">
    <property type="entry name" value="TSP3_bac"/>
    <property type="match status" value="3"/>
</dbReference>
<name>A0AAQ3L6Q1_9BACT</name>
<dbReference type="Proteomes" id="UP001304300">
    <property type="component" value="Chromosome"/>
</dbReference>
<dbReference type="EMBL" id="CP136920">
    <property type="protein sequence ID" value="WOO40076.1"/>
    <property type="molecule type" value="Genomic_DNA"/>
</dbReference>
<proteinExistence type="predicted"/>
<dbReference type="Gene3D" id="2.60.120.200">
    <property type="match status" value="4"/>
</dbReference>
<dbReference type="SUPFAM" id="SSF49265">
    <property type="entry name" value="Fibronectin type III"/>
    <property type="match status" value="4"/>
</dbReference>
<feature type="domain" description="Fibronectin type-III" evidence="8">
    <location>
        <begin position="2299"/>
        <end position="2394"/>
    </location>
</feature>
<gene>
    <name evidence="9" type="ORF">RZN69_15740</name>
</gene>
<keyword evidence="10" id="KW-1185">Reference proteome</keyword>
<feature type="domain" description="Fibronectin type-III" evidence="8">
    <location>
        <begin position="1625"/>
        <end position="1714"/>
    </location>
</feature>
<dbReference type="InterPro" id="IPR003961">
    <property type="entry name" value="FN3_dom"/>
</dbReference>
<dbReference type="SUPFAM" id="SSF51126">
    <property type="entry name" value="Pectin lyase-like"/>
    <property type="match status" value="2"/>
</dbReference>
<dbReference type="InterPro" id="IPR013783">
    <property type="entry name" value="Ig-like_fold"/>
</dbReference>
<feature type="region of interest" description="Disordered" evidence="6">
    <location>
        <begin position="3464"/>
        <end position="3483"/>
    </location>
</feature>
<evidence type="ECO:0000256" key="1">
    <source>
        <dbReference type="ARBA" id="ARBA00004613"/>
    </source>
</evidence>
<keyword evidence="4" id="KW-0677">Repeat</keyword>
<dbReference type="SMART" id="SM00060">
    <property type="entry name" value="FN3"/>
    <property type="match status" value="7"/>
</dbReference>
<feature type="domain" description="Fibronectin type-III" evidence="8">
    <location>
        <begin position="600"/>
        <end position="691"/>
    </location>
</feature>
<evidence type="ECO:0000256" key="2">
    <source>
        <dbReference type="ARBA" id="ARBA00022525"/>
    </source>
</evidence>
<evidence type="ECO:0000313" key="10">
    <source>
        <dbReference type="Proteomes" id="UP001304300"/>
    </source>
</evidence>
<dbReference type="InterPro" id="IPR013320">
    <property type="entry name" value="ConA-like_dom_sf"/>
</dbReference>
<dbReference type="KEGG" id="puo:RZN69_15740"/>
<dbReference type="RefSeq" id="WP_317832176.1">
    <property type="nucleotide sequence ID" value="NZ_CP136920.1"/>
</dbReference>
<protein>
    <recommendedName>
        <fullName evidence="8">Fibronectin type-III domain-containing protein</fullName>
    </recommendedName>
</protein>
<keyword evidence="3 7" id="KW-0732">Signal</keyword>
<dbReference type="Gene3D" id="2.160.20.10">
    <property type="entry name" value="Single-stranded right-handed beta-helix, Pectin lyase-like"/>
    <property type="match status" value="2"/>
</dbReference>
<dbReference type="Gene3D" id="2.60.40.10">
    <property type="entry name" value="Immunoglobulins"/>
    <property type="match status" value="6"/>
</dbReference>
<reference evidence="9 10" key="1">
    <citation type="submission" date="2023-10" db="EMBL/GenBank/DDBJ databases">
        <title>Rubellicoccus peritrichatus gen. nov., sp. nov., isolated from an algae of coral reef tank.</title>
        <authorList>
            <person name="Luo J."/>
        </authorList>
    </citation>
    <scope>NUCLEOTIDE SEQUENCE [LARGE SCALE GENOMIC DNA]</scope>
    <source>
        <strain evidence="9 10">CR14</strain>
    </source>
</reference>
<keyword evidence="5" id="KW-0106">Calcium</keyword>
<dbReference type="InterPro" id="IPR036116">
    <property type="entry name" value="FN3_sf"/>
</dbReference>
<dbReference type="InterPro" id="IPR012334">
    <property type="entry name" value="Pectin_lyas_fold"/>
</dbReference>
<dbReference type="PROSITE" id="PS50853">
    <property type="entry name" value="FN3"/>
    <property type="match status" value="4"/>
</dbReference>
<organism evidence="9 10">
    <name type="scientific">Rubellicoccus peritrichatus</name>
    <dbReference type="NCBI Taxonomy" id="3080537"/>
    <lineage>
        <taxon>Bacteria</taxon>
        <taxon>Pseudomonadati</taxon>
        <taxon>Verrucomicrobiota</taxon>
        <taxon>Opitutia</taxon>
        <taxon>Puniceicoccales</taxon>
        <taxon>Cerasicoccaceae</taxon>
        <taxon>Rubellicoccus</taxon>
    </lineage>
</organism>
<dbReference type="InterPro" id="IPR011050">
    <property type="entry name" value="Pectin_lyase_fold/virulence"/>
</dbReference>
<feature type="signal peptide" evidence="7">
    <location>
        <begin position="1"/>
        <end position="21"/>
    </location>
</feature>
<dbReference type="InterPro" id="IPR039448">
    <property type="entry name" value="Beta_helix"/>
</dbReference>
<comment type="subcellular location">
    <subcellularLocation>
        <location evidence="1">Secreted</location>
    </subcellularLocation>
</comment>
<evidence type="ECO:0000313" key="9">
    <source>
        <dbReference type="EMBL" id="WOO40076.1"/>
    </source>
</evidence>
<dbReference type="Pfam" id="PF13229">
    <property type="entry name" value="Beta_helix"/>
    <property type="match status" value="1"/>
</dbReference>
<dbReference type="SUPFAM" id="SSF49899">
    <property type="entry name" value="Concanavalin A-like lectins/glucanases"/>
    <property type="match status" value="6"/>
</dbReference>
<feature type="domain" description="Fibronectin type-III" evidence="8">
    <location>
        <begin position="2659"/>
        <end position="2749"/>
    </location>
</feature>
<evidence type="ECO:0000256" key="3">
    <source>
        <dbReference type="ARBA" id="ARBA00022729"/>
    </source>
</evidence>
<evidence type="ECO:0000256" key="6">
    <source>
        <dbReference type="SAM" id="MobiDB-lite"/>
    </source>
</evidence>
<evidence type="ECO:0000259" key="8">
    <source>
        <dbReference type="PROSITE" id="PS50853"/>
    </source>
</evidence>
<dbReference type="InterPro" id="IPR050964">
    <property type="entry name" value="Striated_Muscle_Regulatory"/>
</dbReference>
<evidence type="ECO:0000256" key="7">
    <source>
        <dbReference type="SAM" id="SignalP"/>
    </source>
</evidence>
<evidence type="ECO:0000256" key="4">
    <source>
        <dbReference type="ARBA" id="ARBA00022737"/>
    </source>
</evidence>
<feature type="compositionally biased region" description="Acidic residues" evidence="6">
    <location>
        <begin position="3474"/>
        <end position="3483"/>
    </location>
</feature>
<dbReference type="PANTHER" id="PTHR13817">
    <property type="entry name" value="TITIN"/>
    <property type="match status" value="1"/>
</dbReference>
<evidence type="ECO:0000256" key="5">
    <source>
        <dbReference type="ARBA" id="ARBA00022837"/>
    </source>
</evidence>
<dbReference type="PANTHER" id="PTHR13817:SF166">
    <property type="entry name" value="NEURONAL IGCAM-RELATED"/>
    <property type="match status" value="1"/>
</dbReference>
<accession>A0AAQ3L6Q1</accession>
<sequence>MNRRLFKIFAALLLTTLALLAAPNWWITREIAELQPPAPGENGHDPDVYEAWMEDNYSPAIIGQAKHLAKQAYLEMEARSPGSAGPDVEAMVNSFSTDFEDNYQPLLIGQLKAIAKPFYDQINYLADDPSIILAAQTYSGYPWTGEATIDDNYAPANIGQLKLTFNIILEAWPPEISSSLLQVIVDADPFDDITSLEDVDLEQDFDGDGVSNRSEIYAKTDPVDAYNGISPSIHGPLVRYKQGVPGGVSSAFVGSVWDVNDVPIENAPIVIEIVGKNSAAISLNSDASDLASVIVTTAGQGAEAGQFCFYGVFPQEVGDGFKVRVFPVGRPELSEWFTFVSEPDKDYANSGIISWIRADGVATLVTDSDGDNQIEEIFDYSSSENFLSRSGDGNRPELLNGVSNVHNGAKMIEFDGTDYLQWPHEAYVGRTQLEAFIVVEAAEDAASSGGQSLWQLAYFHGSFNNNHSFTRYPDSSGRIAEDAGLTGISGGNDSPYKIYPDYDVTNLNVYHVSNDGNVMRLKLNGRELVVFDVSSENFDISGSLVLGRDRVQERHKSLYSFFRGKIAEVILFDQVQDESTQWEVFDYLQAKYDLTEIPVEPTDFNAFSLGGTSVYLTWLPDQGQSAGVRYEIQRRDVSAGSNYASIEVVNGESWIDDAVALNSIYQYRLRAVSSIGQSSWLESDLISTGDGSSPFPSGKMVAWHASDWLGGISDRVVNWHDRSGNQNHLYSTINNSASVRYSAELSKNTLGFAGPAGETPSSWYKWEADSLATLSEVEAFIVVRAETDLGIIGSDGQPLWSMQRFSSGNYDRTYTRYPDGSGRIVEDIGLTLGGGGDSPYKATPTRSLGLFNVYHCSNDRVNLVQTFNGTQIASHDISGKSFSMDDDKGKELGLGFDRVTGSYSTLVDYFAGDIAELIVCGNVLSEAERQSVFDYFNNKYDGVFPPAEIATPLLTQIGSGQVVISWANGIDNNNATVTIERRLATEPSSSYTLLGELDWNDMRFWDEDLPPGAYVYRIRAQNTAGFVSGYSSEVSIDVINSDEQSWTAEMWSDLVLWLNSGNFVLDDQSIGQWLDISGNGAHATAPSTNSTPAISNINGVESLQFDGVEDSFNLNDPFAGLSATEAELFIVLKRSPDESGPDGLGQWGGGGNSYYPNGDGIIYDNFGAHGHYSMGAPPIDLTEPHLLNVSAKTGLWSARINGRLLFEANNTVFTLPTTYRLGRNAAGNYFEGEIAEVLMFDRNLSDVEREALSDYLIDKYSLMSAPGSIATVSTNAISSEQVMLQWSINDAAYGDSLLIERREVGGSYSRVERIYGSQSYIDDGLMADTDYEYRLTPYAGLVAGASVETSVRTSDMSPIPLTNSFLWLAADRGPVPGQSLRFWQDLSGNFNHASIDTTGYQPLLVNNDEGQSVARFDGSDLIFLPAAAFGMTELADDPEVEAFIVLRTTDSQPSARSALWRMGNDYAPGIYDDPPWTRSVANKINDYAIGRTVRDDFGLEAATTYYSNCAGAGFEATLNHVVSPSELHTYNVSVIAGATWRAYQNGQFITEYDISGRCFDFNDQEIVLGADRGTLANGLGHPATYYFHGDIAEFLVFDKALNDNERATVNAYLARKYEMGVEPEPISGFTADSISSSQVRLSWNGGSWDDDTVEFVIERSTDGVNFAEIGRVDSAREFIDESLTAGATYYYRVHATNFHGATDSVELSITTDDVGVDVPLDAVLWLNASQGVVPNSGGEPGIQNWPNLGAVGTGATQTTAANRPFLADGAIGGQPAVIFDGSTDHFTISNPFDGLSPIEAELFVVLKRGTDDSGPDGLGQWGGGGNSYYPDANGVLYDNFGAHGHYSMGASPIDLTQPHLLNVSAKTGLWSARINGRLHFEANNTVFTLPTTYQLGRNAVGNYFEGEIAEVLMFDRNLSEAEREALSDYLIDKYSLMVEPGSISESSTYAISSEQVMLQWSINDASYGDSMLIERREVGGSYIRIARIHGSQSYIDDGLIPESDYEYRLTPCAGLVAGAAVEGSVSTLGVDSSPIPFDNNFLWLAADRGPAQGNLIRFWEDLSGNYNHAGMGTASHQPQVVNADKGYPVVRFDGGQYISLPSVPFKNLELASSPEAEVFVVLKSNYADNGSGRSSLWRMGGDNYGTGNTPGYPANAVVANYRSSEALRDDFGVNGQSNYGELGFGAHFALGVDLDDWNAYNVSVSQDAWTAYFNGSLEQQYISPPEDPLFEFKFSDYIWLGRDIGNISTANGADAYQSSQYYYFTGDVAEFLVFDRTLSETERATLNAYLATKYQMGVEPEDITDLEVAAISPTQVLLMWSGGSWDEVGTEFVIERSTDGANFIEVGRVANGRSFIDEDLAADANYTYRIFAETPVGQSGIAVITTTTMGTGTAFPLADVVTWHAADFAKPIKGRIQRLRDISGNGNDALQSSISLQPAWVDDQSLVGPVLRFTGGQYLNLNAAGLNDLESVNGGNDEAEVFVVMQPSSIPEGQKNYFWRMGYDSIGGNGTRLNHGGRGVESTIPSKPGTFIDDFAVHSEGYENSGSHYQMKAYVPFGPSVQKLSLYNASVDATRWKAWVNGEEVVEYLRTDYPYEFNFHDSIRLGSDRKSSTFSPTDGFFHGDIAELVIFQKALSDDERRAVEQYFRAKYQIAASAPAVSNLDANGISKNQVSLTWTTAEQTGGYNVVIERKKGDSDWEWVGEVRESSSYLDDGLDVDTFYTYRVRASLDLGGESDYSNEVTAKTLRPEIESLPLGAMRLWLKADSGIINSNAWHWKDQSPYGFSVIAAEGVVAPQQVISGNFPVVSLSGNGEYYILPEEVFEGIDAFEGAELYAVFRSVTSPGSENPLWRLGSAGAFVDGATILDDFASELAAYDSTVLQPPSETFADFQLYQVSAVGGNRITEINAIETLSVNSNLFSMPTSPLLGHNSDAGGPGFYGDFAEIIVFDRTLSPSERRTVSSYLMQKYLEHRNTDADGVFEDYQEVRYGYDPYVGDDAEIDSDMDGLYALEEGFYSTDPTLSDTDGDGANDGLEVALGYDPLVGNPLDDADGDGFPNQWEVWAGTDASLASEYPSEINADVATGVLSAAIDGQRYLLVDPDYTGSYSMVFGTIEEAVAEAATVEESLDIIAIAPRDVAYHESVNIPDGLHMLIVAIPSSDGSRVILDGRTANTSLATGFAFYDNYYAPNSNAIVHGICFQNYTDSALYTSHAPIMVRNCEFRFNNNAITASHSSARFENCLIHHNTGETPAIDNARGVSTFVNCTIVDNVAYLDGQVIASTSYAISGYKRAAALYFKQCIIHNPLSDREIEVRVTGPDNDKRSSWVTLERSMVRGCSSDGNLVSSDLLFHDNHYNYSDRGIISGIIALDHVTPITDPGMTYDGHLLESSTISALSVSIDIDEDYTRRDFDGEPRLAGSAIHIGADQYIDVDGVNDGDGIPDYYEALAVSEDSDGLTLAQEYAASTHPNRADTDGDSVSDDFEDSRHLNPLKIEYWVDADRDRIPNWFEAVLSTNGGDASDVPPADWTVGPGLTSAANSESESLQEALTGLEDAEGVIPEYTIIRLVGNPNDSGKVTLNNLGRVLIYSGDGDSVFSNSNSAAMSIIDGSPIINGLVFENSKPGLEVSGGNPRIERCVFRYNQHGLTTGGYSKAIFVNCEFYRNYAENGGAVSTGGDSAPRFYSCFFYENTAYNEGGAVSGGFSSPSFYNCTFADNRAANGGHAFRNHFGDNPLHQYHRPISAYNSIIWNHSEGGEVAGWHTDYIHFYNCLVRTPNGSANYYLDGKSAGPVKDDPEFASPLYPDPDGSGMIARQYRLSADSVAAIKKGYFRYGYANFDLDGDPCDPMNMDIGADAFVDIDNDDLADAWEFAHFDDGANTLLNQGGDSHKFDPDNLVDVDGPDDDGISLRDEYKLGLDPYVWNGVQEIQPVSRSLAVSGSTAEAPQIQFKVFKDGSTVKADFFGVVYEDLDSNGIFDSISFHSLGSQVSGNFSPDDSSNSYLPQIHQLKGLDGDLDGNFDDALDRYEVIAVKITTVNPTGPDDVFDPTTEINPEGIDLALDFSALRYLRYYRNEWFTITAGADGMEPLLIHNVVYPEMFEGTKESLPSGLLKGRILDQRETFGWIPIVASGSFVTEAGMNGANEQPNVEGNYHVYSLPENSFYFASAHVNNFRIDGYETRPSSGAVAQAQFELTGEADVTLTAYAPNDLSAPIALHEVEGARAEISSSREGTAGATELINIPFRLSDYDGVQDHLFDSDDMGSSASRDYFRIKLTITDPFTGRTETRWATLKADL</sequence>
<keyword evidence="2" id="KW-0964">Secreted</keyword>